<dbReference type="GO" id="GO:0032993">
    <property type="term" value="C:protein-DNA complex"/>
    <property type="evidence" value="ECO:0007669"/>
    <property type="project" value="TreeGrafter"/>
</dbReference>
<keyword evidence="2" id="KW-0805">Transcription regulation</keyword>
<dbReference type="FunFam" id="1.10.10.10:FF:000001">
    <property type="entry name" value="LysR family transcriptional regulator"/>
    <property type="match status" value="1"/>
</dbReference>
<keyword evidence="4" id="KW-0010">Activator</keyword>
<dbReference type="InterPro" id="IPR000847">
    <property type="entry name" value="LysR_HTH_N"/>
</dbReference>
<dbReference type="InterPro" id="IPR036388">
    <property type="entry name" value="WH-like_DNA-bd_sf"/>
</dbReference>
<dbReference type="SUPFAM" id="SSF46785">
    <property type="entry name" value="Winged helix' DNA-binding domain"/>
    <property type="match status" value="1"/>
</dbReference>
<dbReference type="SUPFAM" id="SSF53850">
    <property type="entry name" value="Periplasmic binding protein-like II"/>
    <property type="match status" value="1"/>
</dbReference>
<evidence type="ECO:0000313" key="6">
    <source>
        <dbReference type="EMBL" id="AWB84447.1"/>
    </source>
</evidence>
<dbReference type="PROSITE" id="PS50931">
    <property type="entry name" value="HTH_LYSR"/>
    <property type="match status" value="1"/>
</dbReference>
<evidence type="ECO:0000256" key="5">
    <source>
        <dbReference type="ARBA" id="ARBA00023163"/>
    </source>
</evidence>
<comment type="similarity">
    <text evidence="1">Belongs to the LysR transcriptional regulatory family.</text>
</comment>
<dbReference type="CDD" id="cd08414">
    <property type="entry name" value="PBP2_LTTR_aromatics_like"/>
    <property type="match status" value="1"/>
</dbReference>
<evidence type="ECO:0000256" key="2">
    <source>
        <dbReference type="ARBA" id="ARBA00023015"/>
    </source>
</evidence>
<name>A0A2S0WF88_9CORY</name>
<dbReference type="PANTHER" id="PTHR30346:SF28">
    <property type="entry name" value="HTH-TYPE TRANSCRIPTIONAL REGULATOR CYNR"/>
    <property type="match status" value="1"/>
</dbReference>
<dbReference type="Pfam" id="PF03466">
    <property type="entry name" value="LysR_substrate"/>
    <property type="match status" value="1"/>
</dbReference>
<dbReference type="InterPro" id="IPR005119">
    <property type="entry name" value="LysR_subst-bd"/>
</dbReference>
<dbReference type="AlphaFoldDB" id="A0A2S0WF88"/>
<dbReference type="Pfam" id="PF00126">
    <property type="entry name" value="HTH_1"/>
    <property type="match status" value="1"/>
</dbReference>
<dbReference type="OrthoDB" id="3176554at2"/>
<dbReference type="KEGG" id="clia:C3E79_08095"/>
<evidence type="ECO:0000256" key="3">
    <source>
        <dbReference type="ARBA" id="ARBA00023125"/>
    </source>
</evidence>
<protein>
    <submittedName>
        <fullName evidence="6">LysR family transcriptional regulator</fullName>
    </submittedName>
</protein>
<gene>
    <name evidence="6" type="ORF">C3E79_08095</name>
</gene>
<organism evidence="6 7">
    <name type="scientific">Corynebacterium liangguodongii</name>
    <dbReference type="NCBI Taxonomy" id="2079535"/>
    <lineage>
        <taxon>Bacteria</taxon>
        <taxon>Bacillati</taxon>
        <taxon>Actinomycetota</taxon>
        <taxon>Actinomycetes</taxon>
        <taxon>Mycobacteriales</taxon>
        <taxon>Corynebacteriaceae</taxon>
        <taxon>Corynebacterium</taxon>
    </lineage>
</organism>
<accession>A0A2S0WF88</accession>
<evidence type="ECO:0000256" key="1">
    <source>
        <dbReference type="ARBA" id="ARBA00009437"/>
    </source>
</evidence>
<reference evidence="7" key="1">
    <citation type="submission" date="2018-01" db="EMBL/GenBank/DDBJ databases">
        <authorList>
            <person name="Li J."/>
        </authorList>
    </citation>
    <scope>NUCLEOTIDE SEQUENCE [LARGE SCALE GENOMIC DNA]</scope>
    <source>
        <strain evidence="7">2184</strain>
    </source>
</reference>
<proteinExistence type="inferred from homology"/>
<dbReference type="PANTHER" id="PTHR30346">
    <property type="entry name" value="TRANSCRIPTIONAL DUAL REGULATOR HCAR-RELATED"/>
    <property type="match status" value="1"/>
</dbReference>
<dbReference type="Gene3D" id="3.40.190.10">
    <property type="entry name" value="Periplasmic binding protein-like II"/>
    <property type="match status" value="2"/>
</dbReference>
<dbReference type="Proteomes" id="UP000244754">
    <property type="component" value="Chromosome"/>
</dbReference>
<dbReference type="PRINTS" id="PR00039">
    <property type="entry name" value="HTHLYSR"/>
</dbReference>
<dbReference type="InterPro" id="IPR036390">
    <property type="entry name" value="WH_DNA-bd_sf"/>
</dbReference>
<keyword evidence="3" id="KW-0238">DNA-binding</keyword>
<keyword evidence="5" id="KW-0804">Transcription</keyword>
<sequence>MEVAEARAFLVLAEELHFGRAADRLNMAQPPLSRTIRQLERRLKVQLFDRSTRRVELTAAGAALIEPAKRLVEASDSAVRTARDVASGATGVVRLGFASASVRGAVSGLVRAVSAKYPGVSLDLHSALLSAQGLEKVRTGEIDCMIGRWTSLPVEISATNLFREEIVAVVPESHPLAREHREAIRVADLAGEEWVVLRGGPGAALQSRVSVLARRAGFSPTVRSSAPDSWTQLVLVASGLGVALTLDSVRDNTNRSQLHYMRLLDDDRFIDVQLAWKKDNNNPAFANLLACAEELFPPGEN</sequence>
<dbReference type="Gene3D" id="1.10.10.10">
    <property type="entry name" value="Winged helix-like DNA-binding domain superfamily/Winged helix DNA-binding domain"/>
    <property type="match status" value="1"/>
</dbReference>
<dbReference type="RefSeq" id="WP_108404456.1">
    <property type="nucleotide sequence ID" value="NZ_CP026948.1"/>
</dbReference>
<dbReference type="GO" id="GO:0003700">
    <property type="term" value="F:DNA-binding transcription factor activity"/>
    <property type="evidence" value="ECO:0007669"/>
    <property type="project" value="InterPro"/>
</dbReference>
<dbReference type="EMBL" id="CP026948">
    <property type="protein sequence ID" value="AWB84447.1"/>
    <property type="molecule type" value="Genomic_DNA"/>
</dbReference>
<evidence type="ECO:0000256" key="4">
    <source>
        <dbReference type="ARBA" id="ARBA00023159"/>
    </source>
</evidence>
<keyword evidence="7" id="KW-1185">Reference proteome</keyword>
<evidence type="ECO:0000313" key="7">
    <source>
        <dbReference type="Proteomes" id="UP000244754"/>
    </source>
</evidence>
<dbReference type="GO" id="GO:0003677">
    <property type="term" value="F:DNA binding"/>
    <property type="evidence" value="ECO:0007669"/>
    <property type="project" value="UniProtKB-KW"/>
</dbReference>